<protein>
    <submittedName>
        <fullName evidence="1">Uncharacterized protein</fullName>
    </submittedName>
</protein>
<reference evidence="1" key="1">
    <citation type="submission" date="2018-05" db="EMBL/GenBank/DDBJ databases">
        <authorList>
            <person name="Lanie J.A."/>
            <person name="Ng W.-L."/>
            <person name="Kazmierczak K.M."/>
            <person name="Andrzejewski T.M."/>
            <person name="Davidsen T.M."/>
            <person name="Wayne K.J."/>
            <person name="Tettelin H."/>
            <person name="Glass J.I."/>
            <person name="Rusch D."/>
            <person name="Podicherti R."/>
            <person name="Tsui H.-C.T."/>
            <person name="Winkler M.E."/>
        </authorList>
    </citation>
    <scope>NUCLEOTIDE SEQUENCE</scope>
</reference>
<organism evidence="1">
    <name type="scientific">marine metagenome</name>
    <dbReference type="NCBI Taxonomy" id="408172"/>
    <lineage>
        <taxon>unclassified sequences</taxon>
        <taxon>metagenomes</taxon>
        <taxon>ecological metagenomes</taxon>
    </lineage>
</organism>
<gene>
    <name evidence="1" type="ORF">METZ01_LOCUS155569</name>
</gene>
<accession>A0A382AMC1</accession>
<name>A0A382AMC1_9ZZZZ</name>
<dbReference type="EMBL" id="UINC01026019">
    <property type="protein sequence ID" value="SVB02715.1"/>
    <property type="molecule type" value="Genomic_DNA"/>
</dbReference>
<sequence length="43" mass="4933">MQLDSIYNYSSKESTAQENFGYLSDLYHFNKNSYKSEGTTGTI</sequence>
<dbReference type="AlphaFoldDB" id="A0A382AMC1"/>
<proteinExistence type="predicted"/>
<evidence type="ECO:0000313" key="1">
    <source>
        <dbReference type="EMBL" id="SVB02715.1"/>
    </source>
</evidence>